<dbReference type="PANTHER" id="PTHR47947:SF24">
    <property type="entry name" value="ISOFLAVONE 2'-HYDROXYLASE-LIKE"/>
    <property type="match status" value="1"/>
</dbReference>
<evidence type="ECO:0000313" key="7">
    <source>
        <dbReference type="Proteomes" id="UP001153555"/>
    </source>
</evidence>
<gene>
    <name evidence="6" type="ORF">SHERM_15960</name>
</gene>
<protein>
    <submittedName>
        <fullName evidence="6">Cytochrome P450- family 81- subfamily D-polypeptide 5</fullName>
    </submittedName>
</protein>
<dbReference type="SUPFAM" id="SSF48264">
    <property type="entry name" value="Cytochrome P450"/>
    <property type="match status" value="1"/>
</dbReference>
<name>A0A9N7R5K6_STRHE</name>
<dbReference type="Gene3D" id="1.10.630.10">
    <property type="entry name" value="Cytochrome P450"/>
    <property type="match status" value="1"/>
</dbReference>
<keyword evidence="2" id="KW-0479">Metal-binding</keyword>
<dbReference type="PANTHER" id="PTHR47947">
    <property type="entry name" value="CYTOCHROME P450 82C3-RELATED"/>
    <property type="match status" value="1"/>
</dbReference>
<dbReference type="GO" id="GO:0005506">
    <property type="term" value="F:iron ion binding"/>
    <property type="evidence" value="ECO:0007669"/>
    <property type="project" value="InterPro"/>
</dbReference>
<proteinExistence type="predicted"/>
<dbReference type="OrthoDB" id="1055148at2759"/>
<evidence type="ECO:0000256" key="1">
    <source>
        <dbReference type="ARBA" id="ARBA00022617"/>
    </source>
</evidence>
<dbReference type="GO" id="GO:0004497">
    <property type="term" value="F:monooxygenase activity"/>
    <property type="evidence" value="ECO:0007669"/>
    <property type="project" value="UniProtKB-KW"/>
</dbReference>
<keyword evidence="1" id="KW-0349">Heme</keyword>
<keyword evidence="3" id="KW-0560">Oxidoreductase</keyword>
<sequence>MLLNHHPPTPFPNLPLIGHIYFLITRPVPLHRALAQISCRRGAIVLLQLGSWPVLLISSPSAARDCLCLSINDAAFADRPDLLNGRHFGYGFTSLAWAPYGHHWRNLRRISALELLSSRRLNASSGSRAHEARALVTKLAGYGRGPPGLQALFFEYAYCVVKG</sequence>
<evidence type="ECO:0000313" key="6">
    <source>
        <dbReference type="EMBL" id="CAA0816092.1"/>
    </source>
</evidence>
<keyword evidence="5" id="KW-0503">Monooxygenase</keyword>
<dbReference type="InterPro" id="IPR036396">
    <property type="entry name" value="Cyt_P450_sf"/>
</dbReference>
<dbReference type="GO" id="GO:0016705">
    <property type="term" value="F:oxidoreductase activity, acting on paired donors, with incorporation or reduction of molecular oxygen"/>
    <property type="evidence" value="ECO:0007669"/>
    <property type="project" value="InterPro"/>
</dbReference>
<dbReference type="AlphaFoldDB" id="A0A9N7R5K6"/>
<organism evidence="6 7">
    <name type="scientific">Striga hermonthica</name>
    <name type="common">Purple witchweed</name>
    <name type="synonym">Buchnera hermonthica</name>
    <dbReference type="NCBI Taxonomy" id="68872"/>
    <lineage>
        <taxon>Eukaryota</taxon>
        <taxon>Viridiplantae</taxon>
        <taxon>Streptophyta</taxon>
        <taxon>Embryophyta</taxon>
        <taxon>Tracheophyta</taxon>
        <taxon>Spermatophyta</taxon>
        <taxon>Magnoliopsida</taxon>
        <taxon>eudicotyledons</taxon>
        <taxon>Gunneridae</taxon>
        <taxon>Pentapetalae</taxon>
        <taxon>asterids</taxon>
        <taxon>lamiids</taxon>
        <taxon>Lamiales</taxon>
        <taxon>Orobanchaceae</taxon>
        <taxon>Buchnereae</taxon>
        <taxon>Striga</taxon>
    </lineage>
</organism>
<accession>A0A9N7R5K6</accession>
<evidence type="ECO:0000256" key="5">
    <source>
        <dbReference type="ARBA" id="ARBA00023033"/>
    </source>
</evidence>
<comment type="caution">
    <text evidence="6">The sequence shown here is derived from an EMBL/GenBank/DDBJ whole genome shotgun (WGS) entry which is preliminary data.</text>
</comment>
<dbReference type="Proteomes" id="UP001153555">
    <property type="component" value="Unassembled WGS sequence"/>
</dbReference>
<dbReference type="EMBL" id="CACSLK010013932">
    <property type="protein sequence ID" value="CAA0816092.1"/>
    <property type="molecule type" value="Genomic_DNA"/>
</dbReference>
<reference evidence="6" key="1">
    <citation type="submission" date="2019-12" db="EMBL/GenBank/DDBJ databases">
        <authorList>
            <person name="Scholes J."/>
        </authorList>
    </citation>
    <scope>NUCLEOTIDE SEQUENCE</scope>
</reference>
<dbReference type="InterPro" id="IPR050651">
    <property type="entry name" value="Plant_Cytochrome_P450_Monoox"/>
</dbReference>
<keyword evidence="7" id="KW-1185">Reference proteome</keyword>
<evidence type="ECO:0000256" key="3">
    <source>
        <dbReference type="ARBA" id="ARBA00023002"/>
    </source>
</evidence>
<keyword evidence="4" id="KW-0408">Iron</keyword>
<evidence type="ECO:0000256" key="4">
    <source>
        <dbReference type="ARBA" id="ARBA00023004"/>
    </source>
</evidence>
<dbReference type="Pfam" id="PF00067">
    <property type="entry name" value="p450"/>
    <property type="match status" value="1"/>
</dbReference>
<dbReference type="GO" id="GO:0020037">
    <property type="term" value="F:heme binding"/>
    <property type="evidence" value="ECO:0007669"/>
    <property type="project" value="InterPro"/>
</dbReference>
<evidence type="ECO:0000256" key="2">
    <source>
        <dbReference type="ARBA" id="ARBA00022723"/>
    </source>
</evidence>
<dbReference type="InterPro" id="IPR001128">
    <property type="entry name" value="Cyt_P450"/>
</dbReference>